<dbReference type="RefSeq" id="WP_073482985.1">
    <property type="nucleotide sequence ID" value="NZ_FQVN01000004.1"/>
</dbReference>
<dbReference type="AlphaFoldDB" id="A0A1M5CQA6"/>
<organism evidence="1 2">
    <name type="scientific">Streptoalloteichus hindustanus</name>
    <dbReference type="NCBI Taxonomy" id="2017"/>
    <lineage>
        <taxon>Bacteria</taxon>
        <taxon>Bacillati</taxon>
        <taxon>Actinomycetota</taxon>
        <taxon>Actinomycetes</taxon>
        <taxon>Pseudonocardiales</taxon>
        <taxon>Pseudonocardiaceae</taxon>
        <taxon>Streptoalloteichus</taxon>
    </lineage>
</organism>
<gene>
    <name evidence="1" type="ORF">SAMN05444320_104118</name>
</gene>
<accession>A0A1M5CQA6</accession>
<protein>
    <submittedName>
        <fullName evidence="1">Uncharacterized protein</fullName>
    </submittedName>
</protein>
<dbReference type="EMBL" id="FQVN01000004">
    <property type="protein sequence ID" value="SHF56797.1"/>
    <property type="molecule type" value="Genomic_DNA"/>
</dbReference>
<proteinExistence type="predicted"/>
<reference evidence="1 2" key="1">
    <citation type="submission" date="2016-11" db="EMBL/GenBank/DDBJ databases">
        <authorList>
            <person name="Jaros S."/>
            <person name="Januszkiewicz K."/>
            <person name="Wedrychowicz H."/>
        </authorList>
    </citation>
    <scope>NUCLEOTIDE SEQUENCE [LARGE SCALE GENOMIC DNA]</scope>
    <source>
        <strain evidence="1 2">DSM 44523</strain>
    </source>
</reference>
<evidence type="ECO:0000313" key="1">
    <source>
        <dbReference type="EMBL" id="SHF56797.1"/>
    </source>
</evidence>
<name>A0A1M5CQA6_STRHI</name>
<sequence length="916" mass="98938">MPDVDFRAAVLRPDDLLVLDFDFVNLQLDRDAGQPPRLRRLRRGEPAFVVVVLPPQHVAEQVMREEFIHPQAVIANPSRLAFRVDDDLDEVDFSLATLLDWSRHTLSVTANAAAGQPVPSPAPAAPEPHQTAIELPYRLVLSPDDRAGWAHAVGAVTREGVSELWHTRLGLAADGGVDETRLPVVRAVWARDLADDLGEFVDTSLTGGQRRAIVRQSADFTQFDDPTPLQARHLTLSALGAWADVRGDWDTADGEELPLESWRHVVAQGRDQFVRVVERGHLFPLGHRAVLVSVVERVLTSEGGIDLLTETVRRVEVRQPVRDYEQTRSAHPRNAQLPIRRARIQTLATPQLSRDDAPSGVPFVIAVDGVPFVFDVVGEDWAGGQVDLDMPLIFVPAGGGGSFPTLQGLYETHLRHIDLHNRPVALAPQTPNPGTTVLPVASMAFSAVEAAGADPPFLPFVESAMVQVPGANELVGSVSPVPPREIELVDPATSPGQVFARLREPLGLNLPTERAGGLARPNMSIGALSRELGAVPPALERLGTGQFQLSEVFSALEDAKLLGGISLPDVIGQIVNQAQLPGLSRRVTPSGVDIVFTWSPPLRPEAGPLKLHIGGTSTLTLRSEVHVPRGAPGKPRMRVEGVLTHFAIDFVNVVRLGFAELRFLAEDGRKIDVHPAGMRLELRNQLSFLNALADMVPSDGFSDPPQLRVTSEGVEATYSLGLPKAGLGIFSLEHVAFSAGIVLPFVGRPAAVRLAFSDRAHPFLTTVSMIGGGGYFAIEVDTTGIRRIEGAIEVGASLSVNLGIVSASAYVMGGFYFGLEAGGAIRFEAYLRIGGAVELLGVAGVSFEIYLVLEYQPGPEPRIGGRASVMVAVRLLMFTKTVRLSTEKHFAIPARDPSFDELVDEDDWETYCRAFA</sequence>
<dbReference type="STRING" id="2017.SAMN05444320_104118"/>
<dbReference type="OrthoDB" id="516973at2"/>
<keyword evidence="2" id="KW-1185">Reference proteome</keyword>
<evidence type="ECO:0000313" key="2">
    <source>
        <dbReference type="Proteomes" id="UP000184501"/>
    </source>
</evidence>
<dbReference type="Proteomes" id="UP000184501">
    <property type="component" value="Unassembled WGS sequence"/>
</dbReference>